<evidence type="ECO:0000313" key="7">
    <source>
        <dbReference type="EMBL" id="COV58283.1"/>
    </source>
</evidence>
<evidence type="ECO:0000313" key="4">
    <source>
        <dbReference type="EMBL" id="CKR53439.1"/>
    </source>
</evidence>
<reference evidence="9 10" key="1">
    <citation type="submission" date="2015-03" db="EMBL/GenBank/DDBJ databases">
        <authorList>
            <consortium name="Pathogen Informatics"/>
        </authorList>
    </citation>
    <scope>NUCLEOTIDE SEQUENCE [LARGE SCALE GENOMIC DNA]</scope>
    <source>
        <strain evidence="5 14">Bir 172</strain>
        <strain evidence="4 15">Bir 185</strain>
        <strain evidence="6 9">D00501624</strain>
        <strain evidence="8 10">G09801536</strain>
        <strain evidence="2 12">G09901357</strain>
        <strain evidence="3 11">H09601792</strain>
        <strain evidence="7 13">P00601463</strain>
    </source>
</reference>
<dbReference type="Proteomes" id="UP000045842">
    <property type="component" value="Unassembled WGS sequence"/>
</dbReference>
<evidence type="ECO:0000313" key="3">
    <source>
        <dbReference type="EMBL" id="CFE47084.1"/>
    </source>
</evidence>
<evidence type="ECO:0000313" key="9">
    <source>
        <dbReference type="Proteomes" id="UP000039217"/>
    </source>
</evidence>
<evidence type="ECO:0000313" key="15">
    <source>
        <dbReference type="Proteomes" id="UP000050164"/>
    </source>
</evidence>
<feature type="compositionally biased region" description="Polar residues" evidence="1">
    <location>
        <begin position="53"/>
        <end position="68"/>
    </location>
</feature>
<evidence type="ECO:0000313" key="11">
    <source>
        <dbReference type="Proteomes" id="UP000046947"/>
    </source>
</evidence>
<evidence type="ECO:0000256" key="1">
    <source>
        <dbReference type="SAM" id="MobiDB-lite"/>
    </source>
</evidence>
<protein>
    <submittedName>
        <fullName evidence="4">Uncharacterized protein</fullName>
    </submittedName>
</protein>
<dbReference type="Proteomes" id="UP000048600">
    <property type="component" value="Unassembled WGS sequence"/>
</dbReference>
<name>A0A654ZYG6_MYCTX</name>
<sequence>MPVTVSGAVIASVTENPDSAAINGSSSATVAANTDSFVSRSAPIAAHCDPCPENNQTGPRSSCPTAGW</sequence>
<dbReference type="Proteomes" id="UP000046947">
    <property type="component" value="Unassembled WGS sequence"/>
</dbReference>
<dbReference type="AlphaFoldDB" id="A0A654ZYG6"/>
<gene>
    <name evidence="6" type="ORF">ERS007661_00212</name>
    <name evidence="8" type="ORF">ERS007679_02926</name>
    <name evidence="2" type="ORF">ERS007681_00440</name>
    <name evidence="3" type="ORF">ERS007688_00604</name>
    <name evidence="7" type="ORF">ERS007741_00222</name>
    <name evidence="5" type="ORF">ERS027646_00329</name>
    <name evidence="4" type="ORF">ERS027659_01652</name>
</gene>
<dbReference type="Proteomes" id="UP000048948">
    <property type="component" value="Unassembled WGS sequence"/>
</dbReference>
<dbReference type="EMBL" id="CNGE01000031">
    <property type="protein sequence ID" value="CKR65529.1"/>
    <property type="molecule type" value="Genomic_DNA"/>
</dbReference>
<evidence type="ECO:0000313" key="13">
    <source>
        <dbReference type="Proteomes" id="UP000048600"/>
    </source>
</evidence>
<dbReference type="EMBL" id="CFOH01000058">
    <property type="protein sequence ID" value="CFE47084.1"/>
    <property type="molecule type" value="Genomic_DNA"/>
</dbReference>
<evidence type="ECO:0000313" key="2">
    <source>
        <dbReference type="EMBL" id="CFE36068.1"/>
    </source>
</evidence>
<evidence type="ECO:0000313" key="6">
    <source>
        <dbReference type="EMBL" id="CNU17843.1"/>
    </source>
</evidence>
<dbReference type="EMBL" id="CFOE01000030">
    <property type="protein sequence ID" value="CFE36068.1"/>
    <property type="molecule type" value="Genomic_DNA"/>
</dbReference>
<feature type="region of interest" description="Disordered" evidence="1">
    <location>
        <begin position="47"/>
        <end position="68"/>
    </location>
</feature>
<accession>A0A654ZYG6</accession>
<dbReference type="Proteomes" id="UP000050164">
    <property type="component" value="Unassembled WGS sequence"/>
</dbReference>
<evidence type="ECO:0000313" key="14">
    <source>
        <dbReference type="Proteomes" id="UP000048948"/>
    </source>
</evidence>
<dbReference type="Proteomes" id="UP000039217">
    <property type="component" value="Unassembled WGS sequence"/>
</dbReference>
<dbReference type="Proteomes" id="UP000048289">
    <property type="component" value="Unassembled WGS sequence"/>
</dbReference>
<dbReference type="EMBL" id="CHKL01000011">
    <property type="protein sequence ID" value="COV58283.1"/>
    <property type="molecule type" value="Genomic_DNA"/>
</dbReference>
<evidence type="ECO:0000313" key="10">
    <source>
        <dbReference type="Proteomes" id="UP000045842"/>
    </source>
</evidence>
<dbReference type="EMBL" id="CSAD01000458">
    <property type="protein sequence ID" value="COW02080.1"/>
    <property type="molecule type" value="Genomic_DNA"/>
</dbReference>
<dbReference type="EMBL" id="CNFT01000324">
    <property type="protein sequence ID" value="CKR53439.1"/>
    <property type="molecule type" value="Genomic_DNA"/>
</dbReference>
<proteinExistence type="predicted"/>
<evidence type="ECO:0000313" key="5">
    <source>
        <dbReference type="EMBL" id="CKR65529.1"/>
    </source>
</evidence>
<evidence type="ECO:0000313" key="12">
    <source>
        <dbReference type="Proteomes" id="UP000048289"/>
    </source>
</evidence>
<organism evidence="4 15">
    <name type="scientific">Mycobacterium tuberculosis</name>
    <dbReference type="NCBI Taxonomy" id="1773"/>
    <lineage>
        <taxon>Bacteria</taxon>
        <taxon>Bacillati</taxon>
        <taxon>Actinomycetota</taxon>
        <taxon>Actinomycetes</taxon>
        <taxon>Mycobacteriales</taxon>
        <taxon>Mycobacteriaceae</taxon>
        <taxon>Mycobacterium</taxon>
        <taxon>Mycobacterium tuberculosis complex</taxon>
    </lineage>
</organism>
<evidence type="ECO:0000313" key="8">
    <source>
        <dbReference type="EMBL" id="COW02080.1"/>
    </source>
</evidence>
<dbReference type="EMBL" id="CQQC01000035">
    <property type="protein sequence ID" value="CNU17843.1"/>
    <property type="molecule type" value="Genomic_DNA"/>
</dbReference>